<evidence type="ECO:0000313" key="2">
    <source>
        <dbReference type="Proteomes" id="UP000322139"/>
    </source>
</evidence>
<accession>A0A5D4RB21</accession>
<protein>
    <submittedName>
        <fullName evidence="1">Uncharacterized protein</fullName>
    </submittedName>
</protein>
<organism evidence="1 2">
    <name type="scientific">Bacillus infantis</name>
    <dbReference type="NCBI Taxonomy" id="324767"/>
    <lineage>
        <taxon>Bacteria</taxon>
        <taxon>Bacillati</taxon>
        <taxon>Bacillota</taxon>
        <taxon>Bacilli</taxon>
        <taxon>Bacillales</taxon>
        <taxon>Bacillaceae</taxon>
        <taxon>Bacillus</taxon>
    </lineage>
</organism>
<dbReference type="AlphaFoldDB" id="A0A5D4RB21"/>
<comment type="caution">
    <text evidence="1">The sequence shown here is derived from an EMBL/GenBank/DDBJ whole genome shotgun (WGS) entry which is preliminary data.</text>
</comment>
<evidence type="ECO:0000313" key="1">
    <source>
        <dbReference type="EMBL" id="TYS48577.1"/>
    </source>
</evidence>
<sequence>MKHYSFCFVYNKDELFGNSGCLQREGILLKRAAAFILILLLLAGCSGVQHNTDLEKSISDIVKDKDSNEITLDSLTDFDWEKAFLFTPYSPQEHIEEQLGVSFNDPSSINFREDIYLLVFMNEGEVVQYAEAERQGADFSIGEEEYLTPAEDVITIERP</sequence>
<dbReference type="Proteomes" id="UP000322139">
    <property type="component" value="Unassembled WGS sequence"/>
</dbReference>
<reference evidence="1 2" key="1">
    <citation type="submission" date="2019-08" db="EMBL/GenBank/DDBJ databases">
        <title>Bacillus genomes from the desert of Cuatro Cienegas, Coahuila.</title>
        <authorList>
            <person name="Olmedo-Alvarez G."/>
        </authorList>
    </citation>
    <scope>NUCLEOTIDE SEQUENCE [LARGE SCALE GENOMIC DNA]</scope>
    <source>
        <strain evidence="1 2">CH446_14T</strain>
    </source>
</reference>
<name>A0A5D4RB21_9BACI</name>
<proteinExistence type="predicted"/>
<dbReference type="EMBL" id="VTER01000005">
    <property type="protein sequence ID" value="TYS48577.1"/>
    <property type="molecule type" value="Genomic_DNA"/>
</dbReference>
<gene>
    <name evidence="1" type="ORF">FZD51_10675</name>
</gene>